<dbReference type="PANTHER" id="PTHR34584">
    <property type="entry name" value="NA(+)/H(+) ANTIPORTER SUBUNIT E1"/>
    <property type="match status" value="1"/>
</dbReference>
<accession>A0A7W9Z148</accession>
<evidence type="ECO:0000313" key="7">
    <source>
        <dbReference type="EMBL" id="MBB6181246.1"/>
    </source>
</evidence>
<proteinExistence type="inferred from homology"/>
<dbReference type="PIRSF" id="PIRSF019239">
    <property type="entry name" value="MrpE"/>
    <property type="match status" value="1"/>
</dbReference>
<dbReference type="RefSeq" id="WP_077548031.1">
    <property type="nucleotide sequence ID" value="NZ_JACHEJ010000008.1"/>
</dbReference>
<evidence type="ECO:0000256" key="3">
    <source>
        <dbReference type="ARBA" id="ARBA00022475"/>
    </source>
</evidence>
<dbReference type="EMBL" id="JACHEJ010000008">
    <property type="protein sequence ID" value="MBB6181246.1"/>
    <property type="molecule type" value="Genomic_DNA"/>
</dbReference>
<keyword evidence="4" id="KW-0812">Transmembrane</keyword>
<dbReference type="Pfam" id="PF01899">
    <property type="entry name" value="MNHE"/>
    <property type="match status" value="1"/>
</dbReference>
<evidence type="ECO:0000256" key="5">
    <source>
        <dbReference type="ARBA" id="ARBA00022989"/>
    </source>
</evidence>
<dbReference type="GO" id="GO:0008324">
    <property type="term" value="F:monoatomic cation transmembrane transporter activity"/>
    <property type="evidence" value="ECO:0007669"/>
    <property type="project" value="InterPro"/>
</dbReference>
<evidence type="ECO:0000313" key="8">
    <source>
        <dbReference type="Proteomes" id="UP000535501"/>
    </source>
</evidence>
<dbReference type="AlphaFoldDB" id="A0A7W9Z148"/>
<sequence length="158" mass="17940">MFPYPLLTLALLVMWLLLNGFTLGHLVLGTIVAVVASWTMVSLRPSKPRLRKWYLIPKLLMVVMTDIVRSNLAVAWVILRGRGSGRHSAFIDLPLDLDDPTALAILAVIVTSTPGSAWLEYDSHQRSVLIHVFDLASEEEWRDLLKNRYEKLLMEIFS</sequence>
<keyword evidence="5" id="KW-1133">Transmembrane helix</keyword>
<evidence type="ECO:0000256" key="2">
    <source>
        <dbReference type="ARBA" id="ARBA00006228"/>
    </source>
</evidence>
<comment type="subcellular location">
    <subcellularLocation>
        <location evidence="1">Cell membrane</location>
        <topology evidence="1">Multi-pass membrane protein</topology>
    </subcellularLocation>
</comment>
<organism evidence="7 8">
    <name type="scientific">Pseudorhizobium flavum</name>
    <dbReference type="NCBI Taxonomy" id="1335061"/>
    <lineage>
        <taxon>Bacteria</taxon>
        <taxon>Pseudomonadati</taxon>
        <taxon>Pseudomonadota</taxon>
        <taxon>Alphaproteobacteria</taxon>
        <taxon>Hyphomicrobiales</taxon>
        <taxon>Rhizobiaceae</taxon>
        <taxon>Rhizobium/Agrobacterium group</taxon>
        <taxon>Pseudorhizobium</taxon>
    </lineage>
</organism>
<dbReference type="GO" id="GO:0005886">
    <property type="term" value="C:plasma membrane"/>
    <property type="evidence" value="ECO:0007669"/>
    <property type="project" value="UniProtKB-SubCell"/>
</dbReference>
<protein>
    <submittedName>
        <fullName evidence="7">Multicomponent K+:H+ antiporter subunit E</fullName>
    </submittedName>
</protein>
<dbReference type="InterPro" id="IPR002758">
    <property type="entry name" value="Cation_antiport_E"/>
</dbReference>
<reference evidence="7 8" key="1">
    <citation type="submission" date="2020-08" db="EMBL/GenBank/DDBJ databases">
        <title>Genomic Encyclopedia of Type Strains, Phase IV (KMG-IV): sequencing the most valuable type-strain genomes for metagenomic binning, comparative biology and taxonomic classification.</title>
        <authorList>
            <person name="Goeker M."/>
        </authorList>
    </citation>
    <scope>NUCLEOTIDE SEQUENCE [LARGE SCALE GENOMIC DNA]</scope>
    <source>
        <strain evidence="7 8">DSM 102134</strain>
    </source>
</reference>
<dbReference type="PANTHER" id="PTHR34584:SF1">
    <property type="entry name" value="NA(+)_H(+) ANTIPORTER SUBUNIT E1"/>
    <property type="match status" value="1"/>
</dbReference>
<name>A0A7W9Z148_9HYPH</name>
<evidence type="ECO:0000256" key="1">
    <source>
        <dbReference type="ARBA" id="ARBA00004651"/>
    </source>
</evidence>
<keyword evidence="6" id="KW-0472">Membrane</keyword>
<keyword evidence="8" id="KW-1185">Reference proteome</keyword>
<gene>
    <name evidence="7" type="ORF">HNQ75_003231</name>
</gene>
<keyword evidence="3" id="KW-1003">Cell membrane</keyword>
<evidence type="ECO:0000256" key="4">
    <source>
        <dbReference type="ARBA" id="ARBA00022692"/>
    </source>
</evidence>
<comment type="caution">
    <text evidence="7">The sequence shown here is derived from an EMBL/GenBank/DDBJ whole genome shotgun (WGS) entry which is preliminary data.</text>
</comment>
<comment type="similarity">
    <text evidence="2">Belongs to the CPA3 antiporters (TC 2.A.63) subunit E family.</text>
</comment>
<evidence type="ECO:0000256" key="6">
    <source>
        <dbReference type="ARBA" id="ARBA00023136"/>
    </source>
</evidence>
<dbReference type="Proteomes" id="UP000535501">
    <property type="component" value="Unassembled WGS sequence"/>
</dbReference>
<dbReference type="NCBIfam" id="NF006520">
    <property type="entry name" value="PRK08965.1-4"/>
    <property type="match status" value="1"/>
</dbReference>